<feature type="compositionally biased region" description="Basic and acidic residues" evidence="1">
    <location>
        <begin position="1"/>
        <end position="10"/>
    </location>
</feature>
<dbReference type="AlphaFoldDB" id="A0A4Y2WX80"/>
<evidence type="ECO:0000313" key="2">
    <source>
        <dbReference type="EMBL" id="GBO41993.1"/>
    </source>
</evidence>
<dbReference type="EMBL" id="BGPR01069427">
    <property type="protein sequence ID" value="GBO43076.1"/>
    <property type="molecule type" value="Genomic_DNA"/>
</dbReference>
<reference evidence="2 4" key="1">
    <citation type="journal article" date="2019" name="Sci. Rep.">
        <title>Orb-weaving spider Araneus ventricosus genome elucidates the spidroin gene catalogue.</title>
        <authorList>
            <person name="Kono N."/>
            <person name="Nakamura H."/>
            <person name="Ohtoshi R."/>
            <person name="Moran D.A.P."/>
            <person name="Shinohara A."/>
            <person name="Yoshida Y."/>
            <person name="Fujiwara M."/>
            <person name="Mori M."/>
            <person name="Tomita M."/>
            <person name="Arakawa K."/>
        </authorList>
    </citation>
    <scope>NUCLEOTIDE SEQUENCE [LARGE SCALE GENOMIC DNA]</scope>
</reference>
<evidence type="ECO:0000256" key="1">
    <source>
        <dbReference type="SAM" id="MobiDB-lite"/>
    </source>
</evidence>
<comment type="caution">
    <text evidence="2">The sequence shown here is derived from an EMBL/GenBank/DDBJ whole genome shotgun (WGS) entry which is preliminary data.</text>
</comment>
<name>A0A4Y2WX80_ARAVE</name>
<evidence type="ECO:0000313" key="3">
    <source>
        <dbReference type="EMBL" id="GBO43076.1"/>
    </source>
</evidence>
<protein>
    <submittedName>
        <fullName evidence="2">Uncharacterized protein</fullName>
    </submittedName>
</protein>
<feature type="region of interest" description="Disordered" evidence="1">
    <location>
        <begin position="1"/>
        <end position="40"/>
    </location>
</feature>
<sequence>MEKATGRREAASPITRSTTTPGGRRRQQTRSRQDPLGPSLFLFNLTVEKREKSGVPSAGTLRSKRLTGGLKSTKYNLYS</sequence>
<evidence type="ECO:0000313" key="4">
    <source>
        <dbReference type="Proteomes" id="UP000499080"/>
    </source>
</evidence>
<proteinExistence type="predicted"/>
<keyword evidence="4" id="KW-1185">Reference proteome</keyword>
<dbReference type="Proteomes" id="UP000499080">
    <property type="component" value="Unassembled WGS sequence"/>
</dbReference>
<organism evidence="2 4">
    <name type="scientific">Araneus ventricosus</name>
    <name type="common">Orbweaver spider</name>
    <name type="synonym">Epeira ventricosa</name>
    <dbReference type="NCBI Taxonomy" id="182803"/>
    <lineage>
        <taxon>Eukaryota</taxon>
        <taxon>Metazoa</taxon>
        <taxon>Ecdysozoa</taxon>
        <taxon>Arthropoda</taxon>
        <taxon>Chelicerata</taxon>
        <taxon>Arachnida</taxon>
        <taxon>Araneae</taxon>
        <taxon>Araneomorphae</taxon>
        <taxon>Entelegynae</taxon>
        <taxon>Araneoidea</taxon>
        <taxon>Araneidae</taxon>
        <taxon>Araneus</taxon>
    </lineage>
</organism>
<accession>A0A4Y2WX80</accession>
<dbReference type="EMBL" id="BGPR01067913">
    <property type="protein sequence ID" value="GBO41993.1"/>
    <property type="molecule type" value="Genomic_DNA"/>
</dbReference>
<gene>
    <name evidence="2" type="ORF">AVEN_127243_1</name>
    <name evidence="3" type="ORF">AVEN_163703_1</name>
</gene>